<comment type="caution">
    <text evidence="1">The sequence shown here is derived from an EMBL/GenBank/DDBJ whole genome shotgun (WGS) entry which is preliminary data.</text>
</comment>
<dbReference type="STRING" id="322095.HMPREF3185_01381"/>
<proteinExistence type="predicted"/>
<accession>A0A134B696</accession>
<dbReference type="Proteomes" id="UP000070224">
    <property type="component" value="Unassembled WGS sequence"/>
</dbReference>
<protein>
    <submittedName>
        <fullName evidence="1">Uncharacterized protein</fullName>
    </submittedName>
</protein>
<gene>
    <name evidence="1" type="ORF">HMPREF3185_01381</name>
</gene>
<organism evidence="1 2">
    <name type="scientific">Porphyromonas somerae</name>
    <dbReference type="NCBI Taxonomy" id="322095"/>
    <lineage>
        <taxon>Bacteria</taxon>
        <taxon>Pseudomonadati</taxon>
        <taxon>Bacteroidota</taxon>
        <taxon>Bacteroidia</taxon>
        <taxon>Bacteroidales</taxon>
        <taxon>Porphyromonadaceae</taxon>
        <taxon>Porphyromonas</taxon>
    </lineage>
</organism>
<keyword evidence="2" id="KW-1185">Reference proteome</keyword>
<dbReference type="AlphaFoldDB" id="A0A134B696"/>
<evidence type="ECO:0000313" key="1">
    <source>
        <dbReference type="EMBL" id="KXB75457.1"/>
    </source>
</evidence>
<reference evidence="2" key="1">
    <citation type="submission" date="2016-01" db="EMBL/GenBank/DDBJ databases">
        <authorList>
            <person name="Mitreva M."/>
            <person name="Pepin K.H."/>
            <person name="Mihindukulasuriya K.A."/>
            <person name="Fulton R."/>
            <person name="Fronick C."/>
            <person name="O'Laughlin M."/>
            <person name="Miner T."/>
            <person name="Herter B."/>
            <person name="Rosa B.A."/>
            <person name="Cordes M."/>
            <person name="Tomlinson C."/>
            <person name="Wollam A."/>
            <person name="Palsikar V.B."/>
            <person name="Mardis E.R."/>
            <person name="Wilson R.K."/>
        </authorList>
    </citation>
    <scope>NUCLEOTIDE SEQUENCE [LARGE SCALE GENOMIC DNA]</scope>
    <source>
        <strain evidence="2">KA00683</strain>
    </source>
</reference>
<sequence length="54" mass="5873">MINSFLYATKLRKYLHCPAGGLPRPVGVSPSFSPACSSALLFVLTPAHYVYSSR</sequence>
<dbReference type="PATRIC" id="fig|322095.3.peg.1366"/>
<name>A0A134B696_9PORP</name>
<evidence type="ECO:0000313" key="2">
    <source>
        <dbReference type="Proteomes" id="UP000070224"/>
    </source>
</evidence>
<dbReference type="EMBL" id="LSDK01000092">
    <property type="protein sequence ID" value="KXB75457.1"/>
    <property type="molecule type" value="Genomic_DNA"/>
</dbReference>